<keyword evidence="4" id="KW-1185">Reference proteome</keyword>
<dbReference type="Pfam" id="PF01522">
    <property type="entry name" value="Polysacc_deac_1"/>
    <property type="match status" value="1"/>
</dbReference>
<dbReference type="OrthoDB" id="7836272at2"/>
<dbReference type="InterPro" id="IPR002509">
    <property type="entry name" value="NODB_dom"/>
</dbReference>
<dbReference type="KEGG" id="cant:NCTC13489_01568"/>
<dbReference type="GO" id="GO:0005975">
    <property type="term" value="P:carbohydrate metabolic process"/>
    <property type="evidence" value="ECO:0007669"/>
    <property type="project" value="InterPro"/>
</dbReference>
<dbReference type="InterPro" id="IPR011330">
    <property type="entry name" value="Glyco_hydro/deAcase_b/a-brl"/>
</dbReference>
<dbReference type="CDD" id="cd10929">
    <property type="entry name" value="CE4_u5"/>
    <property type="match status" value="1"/>
</dbReference>
<dbReference type="GO" id="GO:0016810">
    <property type="term" value="F:hydrolase activity, acting on carbon-nitrogen (but not peptide) bonds"/>
    <property type="evidence" value="ECO:0007669"/>
    <property type="project" value="InterPro"/>
</dbReference>
<dbReference type="Gene3D" id="3.20.20.370">
    <property type="entry name" value="Glycoside hydrolase/deacetylase"/>
    <property type="match status" value="1"/>
</dbReference>
<organism evidence="3 5">
    <name type="scientific">Kaistella antarctica</name>
    <dbReference type="NCBI Taxonomy" id="266748"/>
    <lineage>
        <taxon>Bacteria</taxon>
        <taxon>Pseudomonadati</taxon>
        <taxon>Bacteroidota</taxon>
        <taxon>Flavobacteriia</taxon>
        <taxon>Flavobacteriales</taxon>
        <taxon>Weeksellaceae</taxon>
        <taxon>Chryseobacterium group</taxon>
        <taxon>Kaistella</taxon>
    </lineage>
</organism>
<evidence type="ECO:0000313" key="5">
    <source>
        <dbReference type="Proteomes" id="UP000270036"/>
    </source>
</evidence>
<evidence type="ECO:0000313" key="2">
    <source>
        <dbReference type="EMBL" id="KEY18788.1"/>
    </source>
</evidence>
<dbReference type="AlphaFoldDB" id="A0A3S4VF07"/>
<dbReference type="RefSeq" id="WP_034719331.1">
    <property type="nucleotide sequence ID" value="NZ_FOIX01000004.1"/>
</dbReference>
<name>A0A3S4VF07_9FLAO</name>
<evidence type="ECO:0000313" key="3">
    <source>
        <dbReference type="EMBL" id="VEH99505.1"/>
    </source>
</evidence>
<proteinExistence type="predicted"/>
<dbReference type="STRING" id="266748.HY04_09960"/>
<dbReference type="SUPFAM" id="SSF88713">
    <property type="entry name" value="Glycoside hydrolase/deacetylase"/>
    <property type="match status" value="1"/>
</dbReference>
<protein>
    <submittedName>
        <fullName evidence="3">Polysaccharide deacetylase family sporulation protein PdaB</fullName>
    </submittedName>
</protein>
<dbReference type="Proteomes" id="UP000270036">
    <property type="component" value="Chromosome"/>
</dbReference>
<sequence>MAGSLIISLDFELHWGGAEVWNLEEKSEYFLNTRTVILEMLQLFQEYNIRVTWATVGFLFASSREEVMSFSPPKEPSYLNQNLNYFNLFRNNVVGPDEGTDPFHFGYSLIQEIIKTPGQELASHTFSHYYCNEEGQTKEEFDLDLQATQKIAKSKFTKKLTSLVFPRNQYNTSYLELLKDNEYNVIRTNPDVWFWKMNNKFIPLARALDTLLPISNKLSFKNSDIKEEQDVVLLPASRFFRPYSQKEKSIQKLKMNRIKKEMLVAAKKGENYHLWWHPHNFGSFPQQNMIQLREILEYYKILNKQYGFSSKNMGDFQR</sequence>
<gene>
    <name evidence="2" type="ORF">HY04_09960</name>
    <name evidence="3" type="ORF">NCTC13489_01568</name>
</gene>
<reference evidence="2 4" key="1">
    <citation type="submission" date="2014-07" db="EMBL/GenBank/DDBJ databases">
        <authorList>
            <person name="Pisani N.G."/>
            <person name="Newman J.D."/>
        </authorList>
    </citation>
    <scope>NUCLEOTIDE SEQUENCE [LARGE SCALE GENOMIC DNA]</scope>
    <source>
        <strain evidence="2 4">LMG 24720</strain>
    </source>
</reference>
<evidence type="ECO:0000313" key="4">
    <source>
        <dbReference type="Proteomes" id="UP000028349"/>
    </source>
</evidence>
<dbReference type="Proteomes" id="UP000028349">
    <property type="component" value="Unassembled WGS sequence"/>
</dbReference>
<accession>A0A3S4VF07</accession>
<evidence type="ECO:0000259" key="1">
    <source>
        <dbReference type="Pfam" id="PF01522"/>
    </source>
</evidence>
<dbReference type="EMBL" id="LR134441">
    <property type="protein sequence ID" value="VEH99505.1"/>
    <property type="molecule type" value="Genomic_DNA"/>
</dbReference>
<reference evidence="3 5" key="2">
    <citation type="submission" date="2018-12" db="EMBL/GenBank/DDBJ databases">
        <authorList>
            <consortium name="Pathogen Informatics"/>
        </authorList>
    </citation>
    <scope>NUCLEOTIDE SEQUENCE [LARGE SCALE GENOMIC DNA]</scope>
    <source>
        <strain evidence="3 5">NCTC13489</strain>
    </source>
</reference>
<feature type="domain" description="NodB homology" evidence="1">
    <location>
        <begin position="39"/>
        <end position="185"/>
    </location>
</feature>
<dbReference type="EMBL" id="JPEP01000002">
    <property type="protein sequence ID" value="KEY18788.1"/>
    <property type="molecule type" value="Genomic_DNA"/>
</dbReference>